<feature type="domain" description="Flagellar hook-associated protein FlgK helical" evidence="8">
    <location>
        <begin position="86"/>
        <end position="308"/>
    </location>
</feature>
<dbReference type="EMBL" id="CP064942">
    <property type="protein sequence ID" value="QPH53110.1"/>
    <property type="molecule type" value="Genomic_DNA"/>
</dbReference>
<dbReference type="InterPro" id="IPR053927">
    <property type="entry name" value="FlgK_helical"/>
</dbReference>
<dbReference type="Pfam" id="PF06429">
    <property type="entry name" value="Flg_bbr_C"/>
    <property type="match status" value="1"/>
</dbReference>
<comment type="subcellular location">
    <subcellularLocation>
        <location evidence="1">Bacterial flagellum</location>
    </subcellularLocation>
    <subcellularLocation>
        <location evidence="2">Secreted</location>
    </subcellularLocation>
</comment>
<evidence type="ECO:0000256" key="6">
    <source>
        <dbReference type="ARBA" id="ARBA00023143"/>
    </source>
</evidence>
<evidence type="ECO:0000259" key="8">
    <source>
        <dbReference type="Pfam" id="PF22638"/>
    </source>
</evidence>
<dbReference type="GO" id="GO:0005576">
    <property type="term" value="C:extracellular region"/>
    <property type="evidence" value="ECO:0007669"/>
    <property type="project" value="UniProtKB-SubCell"/>
</dbReference>
<protein>
    <recommendedName>
        <fullName evidence="4">Flagellar hook-associated protein 1</fullName>
    </recommendedName>
</protein>
<gene>
    <name evidence="9" type="primary">flgK</name>
    <name evidence="9" type="ORF">I0K15_15070</name>
</gene>
<evidence type="ECO:0000256" key="5">
    <source>
        <dbReference type="ARBA" id="ARBA00022525"/>
    </source>
</evidence>
<dbReference type="PANTHER" id="PTHR30033">
    <property type="entry name" value="FLAGELLAR HOOK-ASSOCIATED PROTEIN 1"/>
    <property type="match status" value="1"/>
</dbReference>
<evidence type="ECO:0000259" key="7">
    <source>
        <dbReference type="Pfam" id="PF06429"/>
    </source>
</evidence>
<dbReference type="Pfam" id="PF22638">
    <property type="entry name" value="FlgK_D1"/>
    <property type="match status" value="1"/>
</dbReference>
<proteinExistence type="inferred from homology"/>
<evidence type="ECO:0000313" key="9">
    <source>
        <dbReference type="EMBL" id="QPH53110.1"/>
    </source>
</evidence>
<name>A0A7S9LQH7_9RHOB</name>
<evidence type="ECO:0000256" key="1">
    <source>
        <dbReference type="ARBA" id="ARBA00004365"/>
    </source>
</evidence>
<dbReference type="GO" id="GO:0009424">
    <property type="term" value="C:bacterial-type flagellum hook"/>
    <property type="evidence" value="ECO:0007669"/>
    <property type="project" value="InterPro"/>
</dbReference>
<feature type="domain" description="Flagellar basal-body/hook protein C-terminal" evidence="7">
    <location>
        <begin position="443"/>
        <end position="479"/>
    </location>
</feature>
<dbReference type="InterPro" id="IPR002371">
    <property type="entry name" value="FlgK"/>
</dbReference>
<dbReference type="PANTHER" id="PTHR30033:SF1">
    <property type="entry name" value="FLAGELLAR HOOK-ASSOCIATED PROTEIN 1"/>
    <property type="match status" value="1"/>
</dbReference>
<dbReference type="AlphaFoldDB" id="A0A7S9LQH7"/>
<reference evidence="9 10" key="1">
    <citation type="submission" date="2020-11" db="EMBL/GenBank/DDBJ databases">
        <title>Description of Pontivivens ytuae sp. nov. isolated from deep sea sediment of Mariana Trench.</title>
        <authorList>
            <person name="Wang Z."/>
            <person name="Sun Q.-L."/>
            <person name="Xu X.-D."/>
            <person name="Tang Y.-Z."/>
            <person name="Zhang J."/>
        </authorList>
    </citation>
    <scope>NUCLEOTIDE SEQUENCE [LARGE SCALE GENOMIC DNA]</scope>
    <source>
        <strain evidence="9 10">MT2928</strain>
    </source>
</reference>
<evidence type="ECO:0000256" key="2">
    <source>
        <dbReference type="ARBA" id="ARBA00004613"/>
    </source>
</evidence>
<dbReference type="GO" id="GO:0044780">
    <property type="term" value="P:bacterial-type flagellum assembly"/>
    <property type="evidence" value="ECO:0007669"/>
    <property type="project" value="InterPro"/>
</dbReference>
<keyword evidence="9" id="KW-0969">Cilium</keyword>
<dbReference type="KEGG" id="poz:I0K15_15070"/>
<evidence type="ECO:0000313" key="10">
    <source>
        <dbReference type="Proteomes" id="UP000594800"/>
    </source>
</evidence>
<evidence type="ECO:0000256" key="3">
    <source>
        <dbReference type="ARBA" id="ARBA00009677"/>
    </source>
</evidence>
<keyword evidence="5" id="KW-0964">Secreted</keyword>
<dbReference type="NCBIfam" id="TIGR02492">
    <property type="entry name" value="flgK_ends"/>
    <property type="match status" value="1"/>
</dbReference>
<evidence type="ECO:0000256" key="4">
    <source>
        <dbReference type="ARBA" id="ARBA00016244"/>
    </source>
</evidence>
<keyword evidence="10" id="KW-1185">Reference proteome</keyword>
<comment type="similarity">
    <text evidence="3">Belongs to the flagella basal body rod proteins family.</text>
</comment>
<dbReference type="RefSeq" id="WP_196102321.1">
    <property type="nucleotide sequence ID" value="NZ_CP064942.1"/>
</dbReference>
<keyword evidence="9" id="KW-0966">Cell projection</keyword>
<keyword evidence="6" id="KW-0975">Bacterial flagellum</keyword>
<dbReference type="InterPro" id="IPR010930">
    <property type="entry name" value="Flg_bb/hook_C_dom"/>
</dbReference>
<accession>A0A7S9LQH7</accession>
<keyword evidence="9" id="KW-0282">Flagellum</keyword>
<organism evidence="9 10">
    <name type="scientific">Pontivivens ytuae</name>
    <dbReference type="NCBI Taxonomy" id="2789856"/>
    <lineage>
        <taxon>Bacteria</taxon>
        <taxon>Pseudomonadati</taxon>
        <taxon>Pseudomonadota</taxon>
        <taxon>Alphaproteobacteria</taxon>
        <taxon>Rhodobacterales</taxon>
        <taxon>Paracoccaceae</taxon>
        <taxon>Pontivivens</taxon>
    </lineage>
</organism>
<dbReference type="GO" id="GO:0005198">
    <property type="term" value="F:structural molecule activity"/>
    <property type="evidence" value="ECO:0007669"/>
    <property type="project" value="InterPro"/>
</dbReference>
<sequence>MSISAALASARSGLAINARAAELVSTNVANALTPGYARQELDRVPRLDGGVASGQVVVARDAGATALRLSADSAAEQARTGADALARVGDILGDPGAETGLVTQMTALLTSIDEAAATPENEALQRNVLTAAQDVASAFGDLSEGLRMARADADRRLGERVDALNGALEGIDKLNREITAGKAQRRDVSALEQERAGLVDEVALHVPVRIIRRDNDQIALFTPDGAALLDGIPARFEFTPTPVVTEALNVTDGTLGEVLFNGQPVTPSENGSLLSGGGLAADQFLRDTTLPRITAELDTLAAGLLSRLETADVTRAPGDAALLGDGNVAHDPLDTTGLAGRLEVNAVVDPAQGGRLHRIRDGVGATAPGAPGDAATLQALSAGLRQQGTDLATIGDPVSRSILDHAIHFAAALGSEAASAETDAAARTATLEAARTVELGRIGVDTDAELQLLLEIETAYAANARVLDTVDSMIRTLLEI</sequence>
<dbReference type="Proteomes" id="UP000594800">
    <property type="component" value="Chromosome"/>
</dbReference>